<comment type="caution">
    <text evidence="1">The sequence shown here is derived from an EMBL/GenBank/DDBJ whole genome shotgun (WGS) entry which is preliminary data.</text>
</comment>
<reference evidence="1" key="1">
    <citation type="submission" date="2022-07" db="EMBL/GenBank/DDBJ databases">
        <title>Genome Sequence of Phlebia brevispora.</title>
        <authorList>
            <person name="Buettner E."/>
        </authorList>
    </citation>
    <scope>NUCLEOTIDE SEQUENCE</scope>
    <source>
        <strain evidence="1">MPL23</strain>
    </source>
</reference>
<gene>
    <name evidence="1" type="ORF">NM688_g2545</name>
</gene>
<evidence type="ECO:0000313" key="2">
    <source>
        <dbReference type="Proteomes" id="UP001148662"/>
    </source>
</evidence>
<evidence type="ECO:0000313" key="1">
    <source>
        <dbReference type="EMBL" id="KAJ3555495.1"/>
    </source>
</evidence>
<name>A0ACC1T8D8_9APHY</name>
<organism evidence="1 2">
    <name type="scientific">Phlebia brevispora</name>
    <dbReference type="NCBI Taxonomy" id="194682"/>
    <lineage>
        <taxon>Eukaryota</taxon>
        <taxon>Fungi</taxon>
        <taxon>Dikarya</taxon>
        <taxon>Basidiomycota</taxon>
        <taxon>Agaricomycotina</taxon>
        <taxon>Agaricomycetes</taxon>
        <taxon>Polyporales</taxon>
        <taxon>Meruliaceae</taxon>
        <taxon>Phlebia</taxon>
    </lineage>
</organism>
<keyword evidence="2" id="KW-1185">Reference proteome</keyword>
<dbReference type="EMBL" id="JANHOG010000326">
    <property type="protein sequence ID" value="KAJ3555495.1"/>
    <property type="molecule type" value="Genomic_DNA"/>
</dbReference>
<sequence length="350" mass="38381">MMDFGGDFGRAPVILHYQPATDVILNGEDARIESAHIVTHVICSPLGLHSTSCPHHGGRYFKENRADYRLLPGGPRCEEYARQGCIVYATARNPSSVKFVSADIHILKLDVVDDEQVKSVVKTVIKNEGKIDILVNNAGMGCAGPLVDTPVDVIQNVFNANTFSVMRMVQAVFPHMAARKSGEVVNVGSISGELPLAWNGVYSSSKAAMRSLSDVLWMEFKPFNISVTHISAGSVHSNLAKKALGTSLCMSEDSFYKAYTEQIIKRILHGKPPDSLPADEFARQVVTATLLPNPPRYMTLGKSSTYFWLLSWLPREWALNHMWNIVQKLGVSESPSPSASKQNGHAEISS</sequence>
<accession>A0ACC1T8D8</accession>
<protein>
    <submittedName>
        <fullName evidence="1">Uncharacterized protein</fullName>
    </submittedName>
</protein>
<proteinExistence type="predicted"/>
<dbReference type="Proteomes" id="UP001148662">
    <property type="component" value="Unassembled WGS sequence"/>
</dbReference>